<evidence type="ECO:0000313" key="2">
    <source>
        <dbReference type="EMBL" id="GII54917.1"/>
    </source>
</evidence>
<name>A0A8J3V096_9ACTN</name>
<proteinExistence type="predicted"/>
<evidence type="ECO:0000313" key="3">
    <source>
        <dbReference type="Proteomes" id="UP000605992"/>
    </source>
</evidence>
<protein>
    <submittedName>
        <fullName evidence="2">Uncharacterized protein</fullName>
    </submittedName>
</protein>
<keyword evidence="3" id="KW-1185">Reference proteome</keyword>
<dbReference type="AlphaFoldDB" id="A0A8J3V096"/>
<feature type="signal peptide" evidence="1">
    <location>
        <begin position="1"/>
        <end position="24"/>
    </location>
</feature>
<sequence length="179" mass="18420">MKRLAIVLTAPLALLVAAVLPAQAQNAYSGYNAYFVQASAALSVANLNVSFMEAGLGNNPSVDYIASADAAATYVCVNEVGVNPRVTNKRTVTAPVSQGATFNPGDRGQVTATVTLAPPPAGAFSCPAGQSLELAQVSYTNVDIMDDTNNITAPIVGTFATQCLLPEVRNACSAIPAWT</sequence>
<organism evidence="2 3">
    <name type="scientific">Planotetraspora thailandica</name>
    <dbReference type="NCBI Taxonomy" id="487172"/>
    <lineage>
        <taxon>Bacteria</taxon>
        <taxon>Bacillati</taxon>
        <taxon>Actinomycetota</taxon>
        <taxon>Actinomycetes</taxon>
        <taxon>Streptosporangiales</taxon>
        <taxon>Streptosporangiaceae</taxon>
        <taxon>Planotetraspora</taxon>
    </lineage>
</organism>
<evidence type="ECO:0000256" key="1">
    <source>
        <dbReference type="SAM" id="SignalP"/>
    </source>
</evidence>
<dbReference type="RefSeq" id="WP_203945103.1">
    <property type="nucleotide sequence ID" value="NZ_BOOR01000021.1"/>
</dbReference>
<keyword evidence="1" id="KW-0732">Signal</keyword>
<dbReference type="EMBL" id="BOOR01000021">
    <property type="protein sequence ID" value="GII54917.1"/>
    <property type="molecule type" value="Genomic_DNA"/>
</dbReference>
<gene>
    <name evidence="2" type="ORF">Pth03_33060</name>
</gene>
<dbReference type="Proteomes" id="UP000605992">
    <property type="component" value="Unassembled WGS sequence"/>
</dbReference>
<feature type="chain" id="PRO_5035308979" evidence="1">
    <location>
        <begin position="25"/>
        <end position="179"/>
    </location>
</feature>
<comment type="caution">
    <text evidence="2">The sequence shown here is derived from an EMBL/GenBank/DDBJ whole genome shotgun (WGS) entry which is preliminary data.</text>
</comment>
<reference evidence="2" key="1">
    <citation type="submission" date="2021-01" db="EMBL/GenBank/DDBJ databases">
        <title>Whole genome shotgun sequence of Planotetraspora thailandica NBRC 104271.</title>
        <authorList>
            <person name="Komaki H."/>
            <person name="Tamura T."/>
        </authorList>
    </citation>
    <scope>NUCLEOTIDE SEQUENCE</scope>
    <source>
        <strain evidence="2">NBRC 104271</strain>
    </source>
</reference>
<accession>A0A8J3V096</accession>